<keyword evidence="2" id="KW-0812">Transmembrane</keyword>
<dbReference type="Ensembl" id="ENSMMUT00000086658.1">
    <property type="protein sequence ID" value="ENSMMUP00000066656.1"/>
    <property type="gene ID" value="ENSMMUG00000062165.1"/>
</dbReference>
<sequence>MKLLKCFDLNLPPICFLCILPVHDLDIFKEYRLLILFLVMVSFRGFCFLVLVLETGLCSIAQAGIQWRDDSSLQPRTPELKGPSCFSLLSSWDYRPAPSRLANFLFFVEMGCCYVAQCGLKLLGSRDPPTSAAPSARSTGTSHRAGTVIL</sequence>
<dbReference type="VEuPathDB" id="HostDB:ENSMMUG00000062165"/>
<name>A0A5F7ZNA5_MACMU</name>
<feature type="compositionally biased region" description="Polar residues" evidence="1">
    <location>
        <begin position="132"/>
        <end position="144"/>
    </location>
</feature>
<dbReference type="InParanoid" id="A0A5F7ZNA5"/>
<organism evidence="3 4">
    <name type="scientific">Macaca mulatta</name>
    <name type="common">Rhesus macaque</name>
    <dbReference type="NCBI Taxonomy" id="9544"/>
    <lineage>
        <taxon>Eukaryota</taxon>
        <taxon>Metazoa</taxon>
        <taxon>Chordata</taxon>
        <taxon>Craniata</taxon>
        <taxon>Vertebrata</taxon>
        <taxon>Euteleostomi</taxon>
        <taxon>Mammalia</taxon>
        <taxon>Eutheria</taxon>
        <taxon>Euarchontoglires</taxon>
        <taxon>Primates</taxon>
        <taxon>Haplorrhini</taxon>
        <taxon>Catarrhini</taxon>
        <taxon>Cercopithecidae</taxon>
        <taxon>Cercopithecinae</taxon>
        <taxon>Macaca</taxon>
    </lineage>
</organism>
<dbReference type="PANTHER" id="PTHR46254:SF12">
    <property type="entry name" value="RNA BINDING MOTIF SINGLE STRANDED INTERACTING PROTEIN 2"/>
    <property type="match status" value="1"/>
</dbReference>
<dbReference type="Bgee" id="ENSMMUG00000062165">
    <property type="expression patterns" value="Expressed in spermatid and 19 other cell types or tissues"/>
</dbReference>
<dbReference type="AlphaFoldDB" id="A0A5F7ZNA5"/>
<keyword evidence="4" id="KW-1185">Reference proteome</keyword>
<protein>
    <submittedName>
        <fullName evidence="3">Uncharacterized protein</fullName>
    </submittedName>
</protein>
<reference evidence="3" key="2">
    <citation type="submission" date="2019-01" db="EMBL/GenBank/DDBJ databases">
        <authorList>
            <person name="Graves T."/>
            <person name="Eichler E.E."/>
            <person name="Wilson R.K."/>
        </authorList>
    </citation>
    <scope>NUCLEOTIDE SEQUENCE [LARGE SCALE GENOMIC DNA]</scope>
    <source>
        <strain evidence="3">17573</strain>
    </source>
</reference>
<evidence type="ECO:0000256" key="2">
    <source>
        <dbReference type="SAM" id="Phobius"/>
    </source>
</evidence>
<reference evidence="3" key="4">
    <citation type="submission" date="2025-09" db="UniProtKB">
        <authorList>
            <consortium name="Ensembl"/>
        </authorList>
    </citation>
    <scope>IDENTIFICATION</scope>
    <source>
        <strain evidence="3">17573</strain>
    </source>
</reference>
<evidence type="ECO:0000313" key="3">
    <source>
        <dbReference type="Ensembl" id="ENSMMUP00000066656.1"/>
    </source>
</evidence>
<reference evidence="4" key="1">
    <citation type="journal article" date="2007" name="Science">
        <title>Evolutionary and biomedical insights from the rhesus macaque genome.</title>
        <authorList>
            <person name="Gibbs R.A."/>
            <person name="Rogers J."/>
            <person name="Katze M.G."/>
            <person name="Bumgarner R."/>
            <person name="Weinstock G.M."/>
            <person name="Mardis E.R."/>
            <person name="Remington K.A."/>
            <person name="Strausberg R.L."/>
            <person name="Venter J.C."/>
            <person name="Wilson R.K."/>
            <person name="Batzer M.A."/>
            <person name="Bustamante C.D."/>
            <person name="Eichler E.E."/>
            <person name="Hahn M.W."/>
            <person name="Hardison R.C."/>
            <person name="Makova K.D."/>
            <person name="Miller W."/>
            <person name="Milosavljevic A."/>
            <person name="Palermo R.E."/>
            <person name="Siepel A."/>
            <person name="Sikela J.M."/>
            <person name="Attaway T."/>
            <person name="Bell S."/>
            <person name="Bernard K.E."/>
            <person name="Buhay C.J."/>
            <person name="Chandrabose M.N."/>
            <person name="Dao M."/>
            <person name="Davis C."/>
            <person name="Delehaunty K.D."/>
            <person name="Ding Y."/>
            <person name="Dinh H.H."/>
            <person name="Dugan-Rocha S."/>
            <person name="Fulton L.A."/>
            <person name="Gabisi R.A."/>
            <person name="Garner T.T."/>
            <person name="Godfrey J."/>
            <person name="Hawes A.C."/>
            <person name="Hernandez J."/>
            <person name="Hines S."/>
            <person name="Holder M."/>
            <person name="Hume J."/>
            <person name="Jhangiani S.N."/>
            <person name="Joshi V."/>
            <person name="Khan Z.M."/>
            <person name="Kirkness E.F."/>
            <person name="Cree A."/>
            <person name="Fowler R.G."/>
            <person name="Lee S."/>
            <person name="Lewis L.R."/>
            <person name="Li Z."/>
            <person name="Liu Y.-S."/>
            <person name="Moore S.M."/>
            <person name="Muzny D."/>
            <person name="Nazareth L.V."/>
            <person name="Ngo D.N."/>
            <person name="Okwuonu G.O."/>
            <person name="Pai G."/>
            <person name="Parker D."/>
            <person name="Paul H.A."/>
            <person name="Pfannkoch C."/>
            <person name="Pohl C.S."/>
            <person name="Rogers Y.-H.C."/>
            <person name="Ruiz S.J."/>
            <person name="Sabo A."/>
            <person name="Santibanez J."/>
            <person name="Schneider B.W."/>
            <person name="Smith S.M."/>
            <person name="Sodergren E."/>
            <person name="Svatek A.F."/>
            <person name="Utterback T.R."/>
            <person name="Vattathil S."/>
            <person name="Warren W."/>
            <person name="White C.S."/>
            <person name="Chinwalla A.T."/>
            <person name="Feng Y."/>
            <person name="Halpern A.L."/>
            <person name="Hillier L.W."/>
            <person name="Huang X."/>
            <person name="Minx P."/>
            <person name="Nelson J.O."/>
            <person name="Pepin K.H."/>
            <person name="Qin X."/>
            <person name="Sutton G.G."/>
            <person name="Venter E."/>
            <person name="Walenz B.P."/>
            <person name="Wallis J.W."/>
            <person name="Worley K.C."/>
            <person name="Yang S.-P."/>
            <person name="Jones S.M."/>
            <person name="Marra M.A."/>
            <person name="Rocchi M."/>
            <person name="Schein J.E."/>
            <person name="Baertsch R."/>
            <person name="Clarke L."/>
            <person name="Csuros M."/>
            <person name="Glasscock J."/>
            <person name="Harris R.A."/>
            <person name="Havlak P."/>
            <person name="Jackson A.R."/>
            <person name="Jiang H."/>
            <person name="Liu Y."/>
            <person name="Messina D.N."/>
            <person name="Shen Y."/>
            <person name="Song H.X.-Z."/>
            <person name="Wylie T."/>
            <person name="Zhang L."/>
            <person name="Birney E."/>
            <person name="Han K."/>
            <person name="Konkel M.K."/>
            <person name="Lee J."/>
            <person name="Smit A.F.A."/>
            <person name="Ullmer B."/>
            <person name="Wang H."/>
            <person name="Xing J."/>
            <person name="Burhans R."/>
            <person name="Cheng Z."/>
            <person name="Karro J.E."/>
            <person name="Ma J."/>
            <person name="Raney B."/>
            <person name="She X."/>
            <person name="Cox M.J."/>
            <person name="Demuth J.P."/>
            <person name="Dumas L.J."/>
            <person name="Han S.-G."/>
            <person name="Hopkins J."/>
            <person name="Karimpour-Fard A."/>
            <person name="Kim Y.H."/>
            <person name="Pollack J.R."/>
            <person name="Vinar T."/>
            <person name="Addo-Quaye C."/>
            <person name="Degenhardt J."/>
            <person name="Denby A."/>
            <person name="Hubisz M.J."/>
            <person name="Indap A."/>
            <person name="Kosiol C."/>
            <person name="Lahn B.T."/>
            <person name="Lawson H.A."/>
            <person name="Marklein A."/>
            <person name="Nielsen R."/>
            <person name="Vallender E.J."/>
            <person name="Clark A.G."/>
            <person name="Ferguson B."/>
            <person name="Hernandez R.D."/>
            <person name="Hirani K."/>
            <person name="Kehrer-Sawatzki H."/>
            <person name="Kolb J."/>
            <person name="Patil S."/>
            <person name="Pu L.-L."/>
            <person name="Ren Y."/>
            <person name="Smith D.G."/>
            <person name="Wheeler D.A."/>
            <person name="Schenck I."/>
            <person name="Ball E.V."/>
            <person name="Chen R."/>
            <person name="Cooper D.N."/>
            <person name="Giardine B."/>
            <person name="Hsu F."/>
            <person name="Kent W.J."/>
            <person name="Lesk A."/>
            <person name="Nelson D.L."/>
            <person name="O'brien W.E."/>
            <person name="Pruefer K."/>
            <person name="Stenson P.D."/>
            <person name="Wallace J.C."/>
            <person name="Ke H."/>
            <person name="Liu X.-M."/>
            <person name="Wang P."/>
            <person name="Xiang A.P."/>
            <person name="Yang F."/>
            <person name="Barber G.P."/>
            <person name="Haussler D."/>
            <person name="Karolchik D."/>
            <person name="Kern A.D."/>
            <person name="Kuhn R.M."/>
            <person name="Smith K.E."/>
            <person name="Zwieg A.S."/>
        </authorList>
    </citation>
    <scope>NUCLEOTIDE SEQUENCE [LARGE SCALE GENOMIC DNA]</scope>
    <source>
        <strain evidence="4">17573</strain>
    </source>
</reference>
<feature type="region of interest" description="Disordered" evidence="1">
    <location>
        <begin position="131"/>
        <end position="150"/>
    </location>
</feature>
<keyword evidence="2" id="KW-0472">Membrane</keyword>
<evidence type="ECO:0000313" key="4">
    <source>
        <dbReference type="Proteomes" id="UP000006718"/>
    </source>
</evidence>
<dbReference type="PANTHER" id="PTHR46254">
    <property type="entry name" value="PROTEIN GVQW1-RELATED"/>
    <property type="match status" value="1"/>
</dbReference>
<proteinExistence type="predicted"/>
<dbReference type="PRINTS" id="PR02045">
    <property type="entry name" value="F138DOMAIN"/>
</dbReference>
<dbReference type="GeneTree" id="ENSGT00940000161627"/>
<feature type="transmembrane region" description="Helical" evidence="2">
    <location>
        <begin position="33"/>
        <end position="53"/>
    </location>
</feature>
<reference evidence="3" key="3">
    <citation type="submission" date="2025-08" db="UniProtKB">
        <authorList>
            <consortium name="Ensembl"/>
        </authorList>
    </citation>
    <scope>IDENTIFICATION</scope>
    <source>
        <strain evidence="3">17573</strain>
    </source>
</reference>
<evidence type="ECO:0000256" key="1">
    <source>
        <dbReference type="SAM" id="MobiDB-lite"/>
    </source>
</evidence>
<keyword evidence="2" id="KW-1133">Transmembrane helix</keyword>
<dbReference type="Proteomes" id="UP000006718">
    <property type="component" value="Chromosome 19"/>
</dbReference>
<accession>A0A5F7ZNA5</accession>